<organism evidence="11">
    <name type="scientific">hydrothermal vent metagenome</name>
    <dbReference type="NCBI Taxonomy" id="652676"/>
    <lineage>
        <taxon>unclassified sequences</taxon>
        <taxon>metagenomes</taxon>
        <taxon>ecological metagenomes</taxon>
    </lineage>
</organism>
<dbReference type="PANTHER" id="PTHR43304:SF1">
    <property type="entry name" value="PAC DOMAIN-CONTAINING PROTEIN"/>
    <property type="match status" value="1"/>
</dbReference>
<dbReference type="InterPro" id="IPR004358">
    <property type="entry name" value="Sig_transdc_His_kin-like_C"/>
</dbReference>
<dbReference type="InterPro" id="IPR013655">
    <property type="entry name" value="PAS_fold_3"/>
</dbReference>
<dbReference type="Pfam" id="PF08447">
    <property type="entry name" value="PAS_3"/>
    <property type="match status" value="2"/>
</dbReference>
<feature type="domain" description="PAS" evidence="9">
    <location>
        <begin position="232"/>
        <end position="305"/>
    </location>
</feature>
<protein>
    <recommendedName>
        <fullName evidence="2">histidine kinase</fullName>
        <ecNumber evidence="2">2.7.13.3</ecNumber>
    </recommendedName>
</protein>
<dbReference type="SMART" id="SM00387">
    <property type="entry name" value="HATPase_c"/>
    <property type="match status" value="1"/>
</dbReference>
<dbReference type="EC" id="2.7.13.3" evidence="2"/>
<name>A0A3B0YE42_9ZZZZ</name>
<dbReference type="InterPro" id="IPR005467">
    <property type="entry name" value="His_kinase_dom"/>
</dbReference>
<feature type="transmembrane region" description="Helical" evidence="6">
    <location>
        <begin position="12"/>
        <end position="36"/>
    </location>
</feature>
<dbReference type="SMART" id="SM00091">
    <property type="entry name" value="PAS"/>
    <property type="match status" value="3"/>
</dbReference>
<dbReference type="InterPro" id="IPR035965">
    <property type="entry name" value="PAS-like_dom_sf"/>
</dbReference>
<dbReference type="InterPro" id="IPR013767">
    <property type="entry name" value="PAS_fold"/>
</dbReference>
<dbReference type="Gene3D" id="3.40.50.2300">
    <property type="match status" value="1"/>
</dbReference>
<evidence type="ECO:0000256" key="3">
    <source>
        <dbReference type="ARBA" id="ARBA00022553"/>
    </source>
</evidence>
<evidence type="ECO:0000259" key="7">
    <source>
        <dbReference type="PROSITE" id="PS50109"/>
    </source>
</evidence>
<sequence>MFKKNPVRSPIARILILYIILFSSCITFFLTAIQLYRDYGSELSLIKSELQQIEDIHLESITTALWASNKKLLQTNIEGILKIRDIQYVEIKDDKGILVSAGESITGNTIQRTYSINYMHRKKNINIGKLVIVVSLSGVYHRLTEKVWFILFFNALKTFIVAIFSYFLFYHMITRHLSKISEFAKKQAFSEPNQPLTLDRASRHQDELHIVVDSINDMRTQLHQQIIETRRQKQYLALTLNSIGDAVIVTDIDGNITRMNPVAEKMTGWTFSEAKMQPLSSIFSCINTTTRKPIRNPADNVILNGETIQLRNNTTLVSATSEEYQISDSASPIKNEKGEILGMVLVFNDVSQQYRLRQLAQSSEKKYHTLTTVAPVGIFHTDKQGKCLYVNKKWSELTDTSAKEAIEDGWSKKLHSEDKSRVFEQWDRCSKGNIPFKLEYRFQLKGMVRWVLGQATAEKDNEGNIIGYIATITDITDRKQAEKTLQINSQRLRDAQRIAHIGNWELNLINNKLTWSDEVYRIFELNPENFSNTYDALLRAIHPDDLEKVNSAFNTSLENKTPYNIEHRICTSDGTIKFVHQRCEIFYNKEGTPTRTIGTVQDISEQVAMENTIRRTQKMDSLGKLTGGIAHDYNNMLGVIMGYADILQTDLKDNKKLQKYAQNIYNAGERGANLTRKLLSFSRTKSSDTELVNLNTVLDNERDMLQKTLTARIKLVYDLSEQLWPTWLDRNDLENAIVNLSINAMHAMQGTGQLTVHTYNTYIDEKSTSLSRIKSGDYAVLSITDTGCGIDSTLKDKIFDPFYTTKGEQGTGLGLSQVYGFISRSQGDITVHSTKGNGAQFTLYFPRCYGSENHSLSPELALPTNSNTEKTILVVDDEPALLELTCQILSIQGYNTYNAENATDALEIMKNKKIDLMLSDVIMPGIDGYELAATVKQQFPEIKIQLTSGFNDDRHIDAENINLHENLLYKPLSSKKLFKRIDELLN</sequence>
<dbReference type="Pfam" id="PF00989">
    <property type="entry name" value="PAS"/>
    <property type="match status" value="1"/>
</dbReference>
<dbReference type="Gene3D" id="3.30.450.20">
    <property type="entry name" value="PAS domain"/>
    <property type="match status" value="3"/>
</dbReference>
<dbReference type="PROSITE" id="PS51257">
    <property type="entry name" value="PROKAR_LIPOPROTEIN"/>
    <property type="match status" value="1"/>
</dbReference>
<dbReference type="SMART" id="SM00388">
    <property type="entry name" value="HisKA"/>
    <property type="match status" value="1"/>
</dbReference>
<evidence type="ECO:0000313" key="11">
    <source>
        <dbReference type="EMBL" id="VAW72439.1"/>
    </source>
</evidence>
<dbReference type="Gene3D" id="6.10.340.10">
    <property type="match status" value="1"/>
</dbReference>
<feature type="domain" description="PAS" evidence="9">
    <location>
        <begin position="363"/>
        <end position="433"/>
    </location>
</feature>
<dbReference type="SUPFAM" id="SSF52172">
    <property type="entry name" value="CheY-like"/>
    <property type="match status" value="1"/>
</dbReference>
<dbReference type="Gene3D" id="2.10.70.100">
    <property type="match status" value="1"/>
</dbReference>
<dbReference type="SUPFAM" id="SSF55785">
    <property type="entry name" value="PYP-like sensor domain (PAS domain)"/>
    <property type="match status" value="3"/>
</dbReference>
<dbReference type="InterPro" id="IPR036097">
    <property type="entry name" value="HisK_dim/P_sf"/>
</dbReference>
<dbReference type="InterPro" id="IPR052162">
    <property type="entry name" value="Sensor_kinase/Photoreceptor"/>
</dbReference>
<dbReference type="InterPro" id="IPR001789">
    <property type="entry name" value="Sig_transdc_resp-reg_receiver"/>
</dbReference>
<keyword evidence="6" id="KW-1133">Transmembrane helix</keyword>
<dbReference type="InterPro" id="IPR036890">
    <property type="entry name" value="HATPase_C_sf"/>
</dbReference>
<dbReference type="Pfam" id="PF17149">
    <property type="entry name" value="CHASE5"/>
    <property type="match status" value="1"/>
</dbReference>
<evidence type="ECO:0000256" key="4">
    <source>
        <dbReference type="ARBA" id="ARBA00022679"/>
    </source>
</evidence>
<dbReference type="GO" id="GO:0000155">
    <property type="term" value="F:phosphorelay sensor kinase activity"/>
    <property type="evidence" value="ECO:0007669"/>
    <property type="project" value="InterPro"/>
</dbReference>
<evidence type="ECO:0000256" key="6">
    <source>
        <dbReference type="SAM" id="Phobius"/>
    </source>
</evidence>
<dbReference type="SMART" id="SM00086">
    <property type="entry name" value="PAC"/>
    <property type="match status" value="3"/>
</dbReference>
<keyword evidence="6" id="KW-0812">Transmembrane</keyword>
<dbReference type="InterPro" id="IPR011006">
    <property type="entry name" value="CheY-like_superfamily"/>
</dbReference>
<evidence type="ECO:0000256" key="2">
    <source>
        <dbReference type="ARBA" id="ARBA00012438"/>
    </source>
</evidence>
<keyword evidence="3" id="KW-0597">Phosphoprotein</keyword>
<dbReference type="SUPFAM" id="SSF55874">
    <property type="entry name" value="ATPase domain of HSP90 chaperone/DNA topoisomerase II/histidine kinase"/>
    <property type="match status" value="1"/>
</dbReference>
<feature type="domain" description="Response regulatory" evidence="8">
    <location>
        <begin position="871"/>
        <end position="985"/>
    </location>
</feature>
<dbReference type="PANTHER" id="PTHR43304">
    <property type="entry name" value="PHYTOCHROME-LIKE PROTEIN CPH1"/>
    <property type="match status" value="1"/>
</dbReference>
<feature type="domain" description="PAS" evidence="9">
    <location>
        <begin position="515"/>
        <end position="560"/>
    </location>
</feature>
<dbReference type="Pfam" id="PF00072">
    <property type="entry name" value="Response_reg"/>
    <property type="match status" value="1"/>
</dbReference>
<keyword evidence="4" id="KW-0808">Transferase</keyword>
<dbReference type="AlphaFoldDB" id="A0A3B0YE42"/>
<feature type="domain" description="PAC" evidence="10">
    <location>
        <begin position="310"/>
        <end position="362"/>
    </location>
</feature>
<evidence type="ECO:0000259" key="8">
    <source>
        <dbReference type="PROSITE" id="PS50110"/>
    </source>
</evidence>
<proteinExistence type="predicted"/>
<evidence type="ECO:0000259" key="9">
    <source>
        <dbReference type="PROSITE" id="PS50112"/>
    </source>
</evidence>
<keyword evidence="6" id="KW-0472">Membrane</keyword>
<dbReference type="PROSITE" id="PS50112">
    <property type="entry name" value="PAS"/>
    <property type="match status" value="3"/>
</dbReference>
<dbReference type="Pfam" id="PF00512">
    <property type="entry name" value="HisKA"/>
    <property type="match status" value="1"/>
</dbReference>
<dbReference type="CDD" id="cd00130">
    <property type="entry name" value="PAS"/>
    <property type="match status" value="3"/>
</dbReference>
<dbReference type="PROSITE" id="PS50113">
    <property type="entry name" value="PAC"/>
    <property type="match status" value="3"/>
</dbReference>
<evidence type="ECO:0000256" key="5">
    <source>
        <dbReference type="ARBA" id="ARBA00022777"/>
    </source>
</evidence>
<reference evidence="11" key="1">
    <citation type="submission" date="2018-06" db="EMBL/GenBank/DDBJ databases">
        <authorList>
            <person name="Zhirakovskaya E."/>
        </authorList>
    </citation>
    <scope>NUCLEOTIDE SEQUENCE</scope>
</reference>
<feature type="domain" description="Histidine kinase" evidence="7">
    <location>
        <begin position="628"/>
        <end position="849"/>
    </location>
</feature>
<feature type="transmembrane region" description="Helical" evidence="6">
    <location>
        <begin position="147"/>
        <end position="169"/>
    </location>
</feature>
<feature type="domain" description="PAC" evidence="10">
    <location>
        <begin position="432"/>
        <end position="487"/>
    </location>
</feature>
<dbReference type="CDD" id="cd00156">
    <property type="entry name" value="REC"/>
    <property type="match status" value="1"/>
</dbReference>
<dbReference type="PRINTS" id="PR00344">
    <property type="entry name" value="BCTRLSENSOR"/>
</dbReference>
<dbReference type="SMART" id="SM00448">
    <property type="entry name" value="REC"/>
    <property type="match status" value="1"/>
</dbReference>
<keyword evidence="5" id="KW-0418">Kinase</keyword>
<dbReference type="Gene3D" id="3.30.565.10">
    <property type="entry name" value="Histidine kinase-like ATPase, C-terminal domain"/>
    <property type="match status" value="1"/>
</dbReference>
<dbReference type="EMBL" id="UOFJ01000663">
    <property type="protein sequence ID" value="VAW72439.1"/>
    <property type="molecule type" value="Genomic_DNA"/>
</dbReference>
<evidence type="ECO:0000256" key="1">
    <source>
        <dbReference type="ARBA" id="ARBA00000085"/>
    </source>
</evidence>
<dbReference type="InterPro" id="IPR001610">
    <property type="entry name" value="PAC"/>
</dbReference>
<dbReference type="PROSITE" id="PS50110">
    <property type="entry name" value="RESPONSE_REGULATORY"/>
    <property type="match status" value="1"/>
</dbReference>
<dbReference type="NCBIfam" id="TIGR00229">
    <property type="entry name" value="sensory_box"/>
    <property type="match status" value="3"/>
</dbReference>
<gene>
    <name evidence="11" type="ORF">MNBD_GAMMA10-2225</name>
</gene>
<accession>A0A3B0YE42</accession>
<comment type="catalytic activity">
    <reaction evidence="1">
        <text>ATP + protein L-histidine = ADP + protein N-phospho-L-histidine.</text>
        <dbReference type="EC" id="2.7.13.3"/>
    </reaction>
</comment>
<dbReference type="InterPro" id="IPR003594">
    <property type="entry name" value="HATPase_dom"/>
</dbReference>
<dbReference type="InterPro" id="IPR033414">
    <property type="entry name" value="Sensor_dom"/>
</dbReference>
<dbReference type="CDD" id="cd00082">
    <property type="entry name" value="HisKA"/>
    <property type="match status" value="1"/>
</dbReference>
<dbReference type="PROSITE" id="PS50109">
    <property type="entry name" value="HIS_KIN"/>
    <property type="match status" value="1"/>
</dbReference>
<dbReference type="GO" id="GO:0006355">
    <property type="term" value="P:regulation of DNA-templated transcription"/>
    <property type="evidence" value="ECO:0007669"/>
    <property type="project" value="InterPro"/>
</dbReference>
<feature type="domain" description="PAC" evidence="10">
    <location>
        <begin position="563"/>
        <end position="615"/>
    </location>
</feature>
<dbReference type="Gene3D" id="1.10.287.130">
    <property type="match status" value="1"/>
</dbReference>
<dbReference type="SUPFAM" id="SSF47384">
    <property type="entry name" value="Homodimeric domain of signal transducing histidine kinase"/>
    <property type="match status" value="1"/>
</dbReference>
<dbReference type="InterPro" id="IPR000700">
    <property type="entry name" value="PAS-assoc_C"/>
</dbReference>
<dbReference type="Pfam" id="PF02518">
    <property type="entry name" value="HATPase_c"/>
    <property type="match status" value="1"/>
</dbReference>
<dbReference type="InterPro" id="IPR000014">
    <property type="entry name" value="PAS"/>
</dbReference>
<dbReference type="InterPro" id="IPR003661">
    <property type="entry name" value="HisK_dim/P_dom"/>
</dbReference>
<evidence type="ECO:0000259" key="10">
    <source>
        <dbReference type="PROSITE" id="PS50113"/>
    </source>
</evidence>